<dbReference type="EMBL" id="ABCC02000019">
    <property type="protein sequence ID" value="EDP17978.1"/>
    <property type="molecule type" value="Genomic_DNA"/>
</dbReference>
<dbReference type="HOGENOM" id="CLU_3342202_0_0_9"/>
<evidence type="ECO:0000313" key="2">
    <source>
        <dbReference type="Proteomes" id="UP000005396"/>
    </source>
</evidence>
<reference evidence="1 2" key="1">
    <citation type="submission" date="2007-08" db="EMBL/GenBank/DDBJ databases">
        <authorList>
            <person name="Fulton L."/>
            <person name="Clifton S."/>
            <person name="Fulton B."/>
            <person name="Xu J."/>
            <person name="Minx P."/>
            <person name="Pepin K.H."/>
            <person name="Johnson M."/>
            <person name="Thiruvilangam P."/>
            <person name="Bhonagiri V."/>
            <person name="Nash W.E."/>
            <person name="Mardis E.R."/>
            <person name="Wilson R.K."/>
        </authorList>
    </citation>
    <scope>NUCLEOTIDE SEQUENCE [LARGE SCALE GENOMIC DNA]</scope>
    <source>
        <strain evidence="2">ATCC BAA-613 / DSM 15670 / CCUG 46953 / JCM 12243 / WAL 16351</strain>
    </source>
</reference>
<organism evidence="1 2">
    <name type="scientific">Enterocloster bolteae (strain ATCC BAA-613 / DSM 15670 / CCUG 46953 / JCM 12243 / WAL 16351)</name>
    <name type="common">Clostridium bolteae</name>
    <dbReference type="NCBI Taxonomy" id="411902"/>
    <lineage>
        <taxon>Bacteria</taxon>
        <taxon>Bacillati</taxon>
        <taxon>Bacillota</taxon>
        <taxon>Clostridia</taxon>
        <taxon>Lachnospirales</taxon>
        <taxon>Lachnospiraceae</taxon>
        <taxon>Enterocloster</taxon>
    </lineage>
</organism>
<accession>A8RLU3</accession>
<dbReference type="Proteomes" id="UP000005396">
    <property type="component" value="Unassembled WGS sequence"/>
</dbReference>
<evidence type="ECO:0000313" key="1">
    <source>
        <dbReference type="EMBL" id="EDP17978.1"/>
    </source>
</evidence>
<reference evidence="1 2" key="2">
    <citation type="submission" date="2007-09" db="EMBL/GenBank/DDBJ databases">
        <title>Draft genome sequence of Clostridium bolteae (ATCC BAA-613).</title>
        <authorList>
            <person name="Sudarsanam P."/>
            <person name="Ley R."/>
            <person name="Guruge J."/>
            <person name="Turnbaugh P.J."/>
            <person name="Mahowald M."/>
            <person name="Liep D."/>
            <person name="Gordon J."/>
        </authorList>
    </citation>
    <scope>NUCLEOTIDE SEQUENCE [LARGE SCALE GENOMIC DNA]</scope>
    <source>
        <strain evidence="2">ATCC BAA-613 / DSM 15670 / CCUG 46953 / JCM 12243 / WAL 16351</strain>
    </source>
</reference>
<dbReference type="PaxDb" id="411902-CLOBOL_01740"/>
<sequence>MFCLHGFLLSGQIVHDSYYLDDPHLLKVYKIFIIFMK</sequence>
<name>A8RLU3_ENTBW</name>
<gene>
    <name evidence="1" type="ORF">CLOBOL_01740</name>
</gene>
<dbReference type="AlphaFoldDB" id="A8RLU3"/>
<proteinExistence type="predicted"/>
<protein>
    <submittedName>
        <fullName evidence="1">Uncharacterized protein</fullName>
    </submittedName>
</protein>
<comment type="caution">
    <text evidence="1">The sequence shown here is derived from an EMBL/GenBank/DDBJ whole genome shotgun (WGS) entry which is preliminary data.</text>
</comment>